<dbReference type="GO" id="GO:0034599">
    <property type="term" value="P:cellular response to oxidative stress"/>
    <property type="evidence" value="ECO:0007669"/>
    <property type="project" value="TreeGrafter"/>
</dbReference>
<protein>
    <recommendedName>
        <fullName evidence="3">thioredoxin-dependent peroxiredoxin</fullName>
        <ecNumber evidence="3">1.11.1.24</ecNumber>
    </recommendedName>
    <alternativeName>
        <fullName evidence="9">Thioredoxin peroxidase</fullName>
    </alternativeName>
    <alternativeName>
        <fullName evidence="11">Thioredoxin-dependent peroxiredoxin Bcp</fullName>
    </alternativeName>
</protein>
<evidence type="ECO:0000256" key="4">
    <source>
        <dbReference type="ARBA" id="ARBA00022559"/>
    </source>
</evidence>
<evidence type="ECO:0000256" key="9">
    <source>
        <dbReference type="ARBA" id="ARBA00032824"/>
    </source>
</evidence>
<keyword evidence="8" id="KW-0676">Redox-active center</keyword>
<dbReference type="InterPro" id="IPR036249">
    <property type="entry name" value="Thioredoxin-like_sf"/>
</dbReference>
<evidence type="ECO:0000256" key="2">
    <source>
        <dbReference type="ARBA" id="ARBA00011245"/>
    </source>
</evidence>
<evidence type="ECO:0000256" key="11">
    <source>
        <dbReference type="ARBA" id="ARBA00042639"/>
    </source>
</evidence>
<dbReference type="SUPFAM" id="SSF52833">
    <property type="entry name" value="Thioredoxin-like"/>
    <property type="match status" value="1"/>
</dbReference>
<comment type="catalytic activity">
    <reaction evidence="12">
        <text>a hydroperoxide + [thioredoxin]-dithiol = an alcohol + [thioredoxin]-disulfide + H2O</text>
        <dbReference type="Rhea" id="RHEA:62620"/>
        <dbReference type="Rhea" id="RHEA-COMP:10698"/>
        <dbReference type="Rhea" id="RHEA-COMP:10700"/>
        <dbReference type="ChEBI" id="CHEBI:15377"/>
        <dbReference type="ChEBI" id="CHEBI:29950"/>
        <dbReference type="ChEBI" id="CHEBI:30879"/>
        <dbReference type="ChEBI" id="CHEBI:35924"/>
        <dbReference type="ChEBI" id="CHEBI:50058"/>
        <dbReference type="EC" id="1.11.1.24"/>
    </reaction>
</comment>
<organism evidence="15 16">
    <name type="scientific">Hydrogenovibrio marinus</name>
    <dbReference type="NCBI Taxonomy" id="28885"/>
    <lineage>
        <taxon>Bacteria</taxon>
        <taxon>Pseudomonadati</taxon>
        <taxon>Pseudomonadota</taxon>
        <taxon>Gammaproteobacteria</taxon>
        <taxon>Thiotrichales</taxon>
        <taxon>Piscirickettsiaceae</taxon>
        <taxon>Hydrogenovibrio</taxon>
    </lineage>
</organism>
<evidence type="ECO:0000256" key="5">
    <source>
        <dbReference type="ARBA" id="ARBA00022862"/>
    </source>
</evidence>
<dbReference type="Proteomes" id="UP000027341">
    <property type="component" value="Unassembled WGS sequence"/>
</dbReference>
<evidence type="ECO:0000256" key="6">
    <source>
        <dbReference type="ARBA" id="ARBA00023002"/>
    </source>
</evidence>
<dbReference type="RefSeq" id="WP_029907814.1">
    <property type="nucleotide sequence ID" value="NZ_AP020335.1"/>
</dbReference>
<evidence type="ECO:0000256" key="10">
    <source>
        <dbReference type="ARBA" id="ARBA00038489"/>
    </source>
</evidence>
<dbReference type="InterPro" id="IPR050924">
    <property type="entry name" value="Peroxiredoxin_BCP/PrxQ"/>
</dbReference>
<dbReference type="AlphaFoldDB" id="A0A066ZWZ2"/>
<feature type="chain" id="PRO_5001632501" description="thioredoxin-dependent peroxiredoxin" evidence="13">
    <location>
        <begin position="29"/>
        <end position="183"/>
    </location>
</feature>
<evidence type="ECO:0000256" key="8">
    <source>
        <dbReference type="ARBA" id="ARBA00023284"/>
    </source>
</evidence>
<dbReference type="GO" id="GO:0008379">
    <property type="term" value="F:thioredoxin peroxidase activity"/>
    <property type="evidence" value="ECO:0007669"/>
    <property type="project" value="TreeGrafter"/>
</dbReference>
<dbReference type="GO" id="GO:0005737">
    <property type="term" value="C:cytoplasm"/>
    <property type="evidence" value="ECO:0007669"/>
    <property type="project" value="TreeGrafter"/>
</dbReference>
<dbReference type="GO" id="GO:0045454">
    <property type="term" value="P:cell redox homeostasis"/>
    <property type="evidence" value="ECO:0007669"/>
    <property type="project" value="TreeGrafter"/>
</dbReference>
<reference evidence="15 16" key="1">
    <citation type="submission" date="2014-04" db="EMBL/GenBank/DDBJ databases">
        <title>Draft genome sequence of Hydrogenovibrio marinus MH-110, a model organism for aerobic H2 metabolism.</title>
        <authorList>
            <person name="Cha H.J."/>
            <person name="Jo B.H."/>
            <person name="Hwang B.H."/>
        </authorList>
    </citation>
    <scope>NUCLEOTIDE SEQUENCE [LARGE SCALE GENOMIC DNA]</scope>
    <source>
        <strain evidence="15 16">MH-110</strain>
    </source>
</reference>
<feature type="domain" description="Thioredoxin" evidence="14">
    <location>
        <begin position="31"/>
        <end position="180"/>
    </location>
</feature>
<dbReference type="InterPro" id="IPR000866">
    <property type="entry name" value="AhpC/TSA"/>
</dbReference>
<keyword evidence="13" id="KW-0732">Signal</keyword>
<evidence type="ECO:0000256" key="3">
    <source>
        <dbReference type="ARBA" id="ARBA00013017"/>
    </source>
</evidence>
<name>A0A066ZWZ2_HYDMR</name>
<keyword evidence="6" id="KW-0560">Oxidoreductase</keyword>
<keyword evidence="16" id="KW-1185">Reference proteome</keyword>
<evidence type="ECO:0000256" key="7">
    <source>
        <dbReference type="ARBA" id="ARBA00023157"/>
    </source>
</evidence>
<dbReference type="Gene3D" id="3.40.30.10">
    <property type="entry name" value="Glutaredoxin"/>
    <property type="match status" value="1"/>
</dbReference>
<evidence type="ECO:0000256" key="13">
    <source>
        <dbReference type="SAM" id="SignalP"/>
    </source>
</evidence>
<accession>A0A066ZWZ2</accession>
<gene>
    <name evidence="15" type="ORF">EI16_11110</name>
</gene>
<evidence type="ECO:0000313" key="16">
    <source>
        <dbReference type="Proteomes" id="UP000027341"/>
    </source>
</evidence>
<evidence type="ECO:0000256" key="1">
    <source>
        <dbReference type="ARBA" id="ARBA00003330"/>
    </source>
</evidence>
<dbReference type="Pfam" id="PF00578">
    <property type="entry name" value="AhpC-TSA"/>
    <property type="match status" value="1"/>
</dbReference>
<comment type="subunit">
    <text evidence="2">Monomer.</text>
</comment>
<dbReference type="EC" id="1.11.1.24" evidence="3"/>
<sequence length="183" mass="20492">MSESKSHFLFTILLSALFFGLYSQTTQAAALKVGDTAPDFSLKNQNEKPVSLSQFRGHWVVLYFYPKDDTPGCTTEACSFRDNINQLIAQQATIIGVSVDSVDSHQAFKSKHELPFDLLADKDGLVAKQYDSLLDLFVVKFAKRHTFIINPQGRIAKIYTDVDPKEHVRIVLADLKALQSSTH</sequence>
<proteinExistence type="inferred from homology"/>
<dbReference type="EMBL" id="JMIU01000001">
    <property type="protein sequence ID" value="KDN96784.1"/>
    <property type="molecule type" value="Genomic_DNA"/>
</dbReference>
<comment type="function">
    <text evidence="1">Thiol-specific peroxidase that catalyzes the reduction of hydrogen peroxide and organic hydroperoxides to water and alcohols, respectively. Plays a role in cell protection against oxidative stress by detoxifying peroxides and as sensor of hydrogen peroxide-mediated signaling events.</text>
</comment>
<keyword evidence="7" id="KW-1015">Disulfide bond</keyword>
<comment type="similarity">
    <text evidence="10">Belongs to the peroxiredoxin family. BCP/PrxQ subfamily.</text>
</comment>
<evidence type="ECO:0000313" key="15">
    <source>
        <dbReference type="EMBL" id="KDN96784.1"/>
    </source>
</evidence>
<dbReference type="STRING" id="28885.EI16_11110"/>
<comment type="caution">
    <text evidence="15">The sequence shown here is derived from an EMBL/GenBank/DDBJ whole genome shotgun (WGS) entry which is preliminary data.</text>
</comment>
<evidence type="ECO:0000259" key="14">
    <source>
        <dbReference type="PROSITE" id="PS51352"/>
    </source>
</evidence>
<evidence type="ECO:0000256" key="12">
    <source>
        <dbReference type="ARBA" id="ARBA00049091"/>
    </source>
</evidence>
<keyword evidence="5" id="KW-0049">Antioxidant</keyword>
<feature type="signal peptide" evidence="13">
    <location>
        <begin position="1"/>
        <end position="28"/>
    </location>
</feature>
<dbReference type="FunFam" id="3.40.30.10:FF:000007">
    <property type="entry name" value="Thioredoxin-dependent thiol peroxidase"/>
    <property type="match status" value="1"/>
</dbReference>
<dbReference type="PROSITE" id="PS51352">
    <property type="entry name" value="THIOREDOXIN_2"/>
    <property type="match status" value="1"/>
</dbReference>
<dbReference type="PANTHER" id="PTHR42801:SF4">
    <property type="entry name" value="AHPC_TSA FAMILY PROTEIN"/>
    <property type="match status" value="1"/>
</dbReference>
<keyword evidence="4" id="KW-0575">Peroxidase</keyword>
<dbReference type="PANTHER" id="PTHR42801">
    <property type="entry name" value="THIOREDOXIN-DEPENDENT PEROXIDE REDUCTASE"/>
    <property type="match status" value="1"/>
</dbReference>
<dbReference type="CDD" id="cd03017">
    <property type="entry name" value="PRX_BCP"/>
    <property type="match status" value="1"/>
</dbReference>
<dbReference type="InterPro" id="IPR013766">
    <property type="entry name" value="Thioredoxin_domain"/>
</dbReference>